<dbReference type="PANTHER" id="PTHR33444:SF2">
    <property type="entry name" value="MARVEL DOMAIN-CONTAINING PROTEIN"/>
    <property type="match status" value="1"/>
</dbReference>
<feature type="transmembrane region" description="Helical" evidence="1">
    <location>
        <begin position="12"/>
        <end position="35"/>
    </location>
</feature>
<reference evidence="2" key="1">
    <citation type="submission" date="2021-02" db="EMBL/GenBank/DDBJ databases">
        <authorList>
            <person name="Nowell W R."/>
        </authorList>
    </citation>
    <scope>NUCLEOTIDE SEQUENCE</scope>
    <source>
        <strain evidence="2">Ploen Becks lab</strain>
    </source>
</reference>
<dbReference type="EMBL" id="CAJNOC010001872">
    <property type="protein sequence ID" value="CAF0897145.1"/>
    <property type="molecule type" value="Genomic_DNA"/>
</dbReference>
<protein>
    <submittedName>
        <fullName evidence="2">Uncharacterized protein</fullName>
    </submittedName>
</protein>
<keyword evidence="1" id="KW-0472">Membrane</keyword>
<keyword evidence="1" id="KW-1133">Transmembrane helix</keyword>
<keyword evidence="1" id="KW-0812">Transmembrane</keyword>
<accession>A0A813ZBM4</accession>
<organism evidence="2 3">
    <name type="scientific">Brachionus calyciflorus</name>
    <dbReference type="NCBI Taxonomy" id="104777"/>
    <lineage>
        <taxon>Eukaryota</taxon>
        <taxon>Metazoa</taxon>
        <taxon>Spiralia</taxon>
        <taxon>Gnathifera</taxon>
        <taxon>Rotifera</taxon>
        <taxon>Eurotatoria</taxon>
        <taxon>Monogononta</taxon>
        <taxon>Pseudotrocha</taxon>
        <taxon>Ploima</taxon>
        <taxon>Brachionidae</taxon>
        <taxon>Brachionus</taxon>
    </lineage>
</organism>
<dbReference type="AlphaFoldDB" id="A0A813ZBM4"/>
<dbReference type="InterPro" id="IPR040350">
    <property type="entry name" value="TMEM272"/>
</dbReference>
<evidence type="ECO:0000313" key="2">
    <source>
        <dbReference type="EMBL" id="CAF0897145.1"/>
    </source>
</evidence>
<dbReference type="PANTHER" id="PTHR33444">
    <property type="entry name" value="SI:DKEY-19B23.12-RELATED"/>
    <property type="match status" value="1"/>
</dbReference>
<feature type="transmembrane region" description="Helical" evidence="1">
    <location>
        <begin position="144"/>
        <end position="172"/>
    </location>
</feature>
<dbReference type="OrthoDB" id="6157510at2759"/>
<feature type="transmembrane region" description="Helical" evidence="1">
    <location>
        <begin position="55"/>
        <end position="77"/>
    </location>
</feature>
<feature type="transmembrane region" description="Helical" evidence="1">
    <location>
        <begin position="84"/>
        <end position="106"/>
    </location>
</feature>
<evidence type="ECO:0000256" key="1">
    <source>
        <dbReference type="SAM" id="Phobius"/>
    </source>
</evidence>
<comment type="caution">
    <text evidence="2">The sequence shown here is derived from an EMBL/GenBank/DDBJ whole genome shotgun (WGS) entry which is preliminary data.</text>
</comment>
<sequence length="175" mass="19414">MEKLENLKEKNPKVYIGTIICFIILIIFMTAYPIAMIAVGATNLNKCTIEPKIPVWLIVSGSVSIFMAFLMAISLISQAVLKRAAIVGIFSCITCVVSLFQLAWFITGNVWVYSKNGSVIYDIETSPNYCDKTLYLFSFWTITVAYIMMGLSIIISIFMVCCACVCTACCFAKAK</sequence>
<proteinExistence type="predicted"/>
<evidence type="ECO:0000313" key="3">
    <source>
        <dbReference type="Proteomes" id="UP000663879"/>
    </source>
</evidence>
<gene>
    <name evidence="2" type="ORF">OXX778_LOCUS11214</name>
</gene>
<dbReference type="Proteomes" id="UP000663879">
    <property type="component" value="Unassembled WGS sequence"/>
</dbReference>
<keyword evidence="3" id="KW-1185">Reference proteome</keyword>
<name>A0A813ZBM4_9BILA</name>